<dbReference type="EMBL" id="JAVLET010000019">
    <property type="protein sequence ID" value="KAL0465125.1"/>
    <property type="molecule type" value="Genomic_DNA"/>
</dbReference>
<proteinExistence type="predicted"/>
<feature type="region of interest" description="Disordered" evidence="1">
    <location>
        <begin position="35"/>
        <end position="124"/>
    </location>
</feature>
<organism evidence="2 3">
    <name type="scientific">Neurospora intermedia</name>
    <dbReference type="NCBI Taxonomy" id="5142"/>
    <lineage>
        <taxon>Eukaryota</taxon>
        <taxon>Fungi</taxon>
        <taxon>Dikarya</taxon>
        <taxon>Ascomycota</taxon>
        <taxon>Pezizomycotina</taxon>
        <taxon>Sordariomycetes</taxon>
        <taxon>Sordariomycetidae</taxon>
        <taxon>Sordariales</taxon>
        <taxon>Sordariaceae</taxon>
        <taxon>Neurospora</taxon>
    </lineage>
</organism>
<sequence>MSSAATHINIQQSLAQDEQSVGNVDSMAKYIHPSSLCRKSMRTTSNPNTLNTAPSTPTHASSSSSPPVTPESDFKYSTNPCTHRALVSSPIPTTPKRPYGPFNPSPAVSPNSALSTPAISPIPPSQSTWVPLVMPWDRPDRNHWPRPGWTPAPVLGPPRPPGMTPAEQEDFENNRIWRIWQAVLRDEREYHRWQYHVLVRRMRREQGLARIQQNERRIQELLAAQQEARERPVKAPIAASASISAPVPVVFVPATRAVANRRRTIRKSRLSREMKSLAQLGGAGNTISLRKRKRDTDDKKNENSEVEDQRHGSEATARTSLMRDNTVPEVWAGRLRPRSIKEKGEDRRKGIGRLKKKKDMNSDD</sequence>
<feature type="region of interest" description="Disordered" evidence="1">
    <location>
        <begin position="266"/>
        <end position="364"/>
    </location>
</feature>
<evidence type="ECO:0000313" key="3">
    <source>
        <dbReference type="Proteomes" id="UP001451303"/>
    </source>
</evidence>
<keyword evidence="3" id="KW-1185">Reference proteome</keyword>
<feature type="region of interest" description="Disordered" evidence="1">
    <location>
        <begin position="144"/>
        <end position="168"/>
    </location>
</feature>
<feature type="region of interest" description="Disordered" evidence="1">
    <location>
        <begin position="1"/>
        <end position="21"/>
    </location>
</feature>
<feature type="compositionally biased region" description="Pro residues" evidence="1">
    <location>
        <begin position="148"/>
        <end position="163"/>
    </location>
</feature>
<name>A0ABR3CXG0_NEUIN</name>
<accession>A0ABR3CXG0</accession>
<feature type="compositionally biased region" description="Low complexity" evidence="1">
    <location>
        <begin position="52"/>
        <end position="66"/>
    </location>
</feature>
<comment type="caution">
    <text evidence="2">The sequence shown here is derived from an EMBL/GenBank/DDBJ whole genome shotgun (WGS) entry which is preliminary data.</text>
</comment>
<feature type="compositionally biased region" description="Basic and acidic residues" evidence="1">
    <location>
        <begin position="339"/>
        <end position="349"/>
    </location>
</feature>
<gene>
    <name evidence="2" type="ORF">QR685DRAFT_582783</name>
</gene>
<feature type="compositionally biased region" description="Polar residues" evidence="1">
    <location>
        <begin position="106"/>
        <end position="118"/>
    </location>
</feature>
<evidence type="ECO:0000256" key="1">
    <source>
        <dbReference type="SAM" id="MobiDB-lite"/>
    </source>
</evidence>
<feature type="compositionally biased region" description="Polar residues" evidence="1">
    <location>
        <begin position="42"/>
        <end position="51"/>
    </location>
</feature>
<dbReference type="Proteomes" id="UP001451303">
    <property type="component" value="Unassembled WGS sequence"/>
</dbReference>
<evidence type="ECO:0000313" key="2">
    <source>
        <dbReference type="EMBL" id="KAL0465125.1"/>
    </source>
</evidence>
<protein>
    <submittedName>
        <fullName evidence="2">Uncharacterized protein</fullName>
    </submittedName>
</protein>
<feature type="compositionally biased region" description="Basic and acidic residues" evidence="1">
    <location>
        <begin position="294"/>
        <end position="313"/>
    </location>
</feature>
<reference evidence="2 3" key="1">
    <citation type="submission" date="2023-09" db="EMBL/GenBank/DDBJ databases">
        <title>Multi-omics analysis of a traditional fermented food reveals byproduct-associated fungal strains for waste-to-food upcycling.</title>
        <authorList>
            <consortium name="Lawrence Berkeley National Laboratory"/>
            <person name="Rekdal V.M."/>
            <person name="Villalobos-Escobedo J.M."/>
            <person name="Rodriguez-Valeron N."/>
            <person name="Garcia M.O."/>
            <person name="Vasquez D.P."/>
            <person name="Damayanti I."/>
            <person name="Sorensen P.M."/>
            <person name="Baidoo E.E."/>
            <person name="De Carvalho A.C."/>
            <person name="Riley R."/>
            <person name="Lipzen A."/>
            <person name="He G."/>
            <person name="Yan M."/>
            <person name="Haridas S."/>
            <person name="Daum C."/>
            <person name="Yoshinaga Y."/>
            <person name="Ng V."/>
            <person name="Grigoriev I.V."/>
            <person name="Munk R."/>
            <person name="Nuraida L."/>
            <person name="Wijaya C.H."/>
            <person name="Morales P.-C."/>
            <person name="Keasling J.D."/>
        </authorList>
    </citation>
    <scope>NUCLEOTIDE SEQUENCE [LARGE SCALE GENOMIC DNA]</scope>
    <source>
        <strain evidence="2 3">FGSC 2613</strain>
    </source>
</reference>